<keyword evidence="2" id="KW-1185">Reference proteome</keyword>
<gene>
    <name evidence="1" type="ORF">EC973_002445</name>
</gene>
<dbReference type="Proteomes" id="UP000605846">
    <property type="component" value="Unassembled WGS sequence"/>
</dbReference>
<sequence length="535" mass="60692">MFSSPKHTRKRTVLILIILASLVILGSQLIELQDRFVLTPNAFAWSTTELGKETSASQQQNTKPSKAEKYLTYLPYSRFSNQRSTLLNAALLAKYLNRTLIVPPMFLGYANGWSPAPGLYHVLENMTNPDYHNLCFDENGKEIVHEPIVPVQGEPPLFGCYNFTTYVIVPWSWATDLKHLTKTEDEGGLGINIIERSDMSLANLQKQLDLDDDDMFLMQDDTRYKWHIYDTEGQSPNPRYQHEVSLKELSAISHRLLHFYGIFGYDRITIDSPESEEYRLRIQQALIFRHEAIAKSSAIIIDQLLNGMDMSEDDLVPLDPVQAQEVVEEKGTYVPPRFVAAHIRAGDGIFLAQLKDRIPEFVHQLWSIKTGNETTLDDLVGASNVKSANKKIPTHAALPLPIAAPDMRASLAKLSIPLRLAECARLKEMVLYVATDAPSPRTNIQLQPVLNAFPCTFFMADFSSEWRTTLTRLRSPLDPHKSLADQLVMFVDATVCAWAERFVGTRTSTFSNYIKQFRHAIVDEIVEQQQQRPLL</sequence>
<accession>A0A8H7ER59</accession>
<name>A0A8H7ER59_9FUNG</name>
<dbReference type="PANTHER" id="PTHR36050">
    <property type="entry name" value="O-FUCOSYLTRANSFERASE 30"/>
    <property type="match status" value="1"/>
</dbReference>
<dbReference type="EMBL" id="JABAYA010000168">
    <property type="protein sequence ID" value="KAF7722976.1"/>
    <property type="molecule type" value="Genomic_DNA"/>
</dbReference>
<dbReference type="AlphaFoldDB" id="A0A8H7ER59"/>
<proteinExistence type="predicted"/>
<evidence type="ECO:0000313" key="1">
    <source>
        <dbReference type="EMBL" id="KAF7722976.1"/>
    </source>
</evidence>
<dbReference type="PANTHER" id="PTHR36050:SF1">
    <property type="entry name" value="O-FUCOSYLTRANSFERASE 30"/>
    <property type="match status" value="1"/>
</dbReference>
<comment type="caution">
    <text evidence="1">The sequence shown here is derived from an EMBL/GenBank/DDBJ whole genome shotgun (WGS) entry which is preliminary data.</text>
</comment>
<reference evidence="1" key="1">
    <citation type="submission" date="2020-01" db="EMBL/GenBank/DDBJ databases">
        <title>Genome Sequencing of Three Apophysomyces-Like Fungal Strains Confirms a Novel Fungal Genus in the Mucoromycota with divergent Burkholderia-like Endosymbiotic Bacteria.</title>
        <authorList>
            <person name="Stajich J.E."/>
            <person name="Macias A.M."/>
            <person name="Carter-House D."/>
            <person name="Lovett B."/>
            <person name="Kasson L.R."/>
            <person name="Berry K."/>
            <person name="Grigoriev I."/>
            <person name="Chang Y."/>
            <person name="Spatafora J."/>
            <person name="Kasson M.T."/>
        </authorList>
    </citation>
    <scope>NUCLEOTIDE SEQUENCE</scope>
    <source>
        <strain evidence="1">NRRL A-21654</strain>
    </source>
</reference>
<dbReference type="OrthoDB" id="1882547at2759"/>
<organism evidence="1 2">
    <name type="scientific">Apophysomyces ossiformis</name>
    <dbReference type="NCBI Taxonomy" id="679940"/>
    <lineage>
        <taxon>Eukaryota</taxon>
        <taxon>Fungi</taxon>
        <taxon>Fungi incertae sedis</taxon>
        <taxon>Mucoromycota</taxon>
        <taxon>Mucoromycotina</taxon>
        <taxon>Mucoromycetes</taxon>
        <taxon>Mucorales</taxon>
        <taxon>Mucorineae</taxon>
        <taxon>Mucoraceae</taxon>
        <taxon>Apophysomyces</taxon>
    </lineage>
</organism>
<protein>
    <submittedName>
        <fullName evidence="1">Uncharacterized protein</fullName>
    </submittedName>
</protein>
<dbReference type="Gene3D" id="3.40.50.11340">
    <property type="match status" value="1"/>
</dbReference>
<evidence type="ECO:0000313" key="2">
    <source>
        <dbReference type="Proteomes" id="UP000605846"/>
    </source>
</evidence>
<dbReference type="Gene3D" id="3.40.50.11350">
    <property type="match status" value="1"/>
</dbReference>